<dbReference type="InterPro" id="IPR014915">
    <property type="entry name" value="Phage_TLS_TfmB"/>
</dbReference>
<keyword evidence="2" id="KW-1185">Reference proteome</keyword>
<dbReference type="Pfam" id="PF08809">
    <property type="entry name" value="DUF1799"/>
    <property type="match status" value="1"/>
</dbReference>
<protein>
    <recommendedName>
        <fullName evidence="3">DUF1799 domain-containing protein</fullName>
    </recommendedName>
</protein>
<organism evidence="1 2">
    <name type="scientific">Megalodesulfovibrio gigas (strain ATCC 19364 / DSM 1382 / NCIMB 9332 / VKM B-1759)</name>
    <name type="common">Desulfovibrio gigas</name>
    <dbReference type="NCBI Taxonomy" id="1121448"/>
    <lineage>
        <taxon>Bacteria</taxon>
        <taxon>Pseudomonadati</taxon>
        <taxon>Thermodesulfobacteriota</taxon>
        <taxon>Desulfovibrionia</taxon>
        <taxon>Desulfovibrionales</taxon>
        <taxon>Desulfovibrionaceae</taxon>
        <taxon>Megalodesulfovibrio</taxon>
    </lineage>
</organism>
<dbReference type="AlphaFoldDB" id="T2GA96"/>
<dbReference type="Proteomes" id="UP000016587">
    <property type="component" value="Chromosome"/>
</dbReference>
<dbReference type="eggNOG" id="ENOG5033AE0">
    <property type="taxonomic scope" value="Bacteria"/>
</dbReference>
<evidence type="ECO:0008006" key="3">
    <source>
        <dbReference type="Google" id="ProtNLM"/>
    </source>
</evidence>
<evidence type="ECO:0000313" key="1">
    <source>
        <dbReference type="EMBL" id="AGW12842.1"/>
    </source>
</evidence>
<sequence length="109" mass="11430">MGGGGGGAGGNDPEALAQQAAAMGLPVELLAEADGYADVEVYPDNWPALWLFRDLATQWRVGMGGATGLDYAALPAVLDLRGVPQAERAELFDCLQVLEAEALAAWREE</sequence>
<evidence type="ECO:0000313" key="2">
    <source>
        <dbReference type="Proteomes" id="UP000016587"/>
    </source>
</evidence>
<reference evidence="1 2" key="1">
    <citation type="journal article" date="2013" name="J. Bacteriol.">
        <title>Roles of HynAB and Ech, the only two hydrogenases found in the model sulfate reducer Desulfovibrio gigas.</title>
        <authorList>
            <person name="Morais-Silva F.O."/>
            <person name="Santos C.I."/>
            <person name="Rodrigues R."/>
            <person name="Pereira I.A."/>
            <person name="Rodrigues-Pousada C."/>
        </authorList>
    </citation>
    <scope>NUCLEOTIDE SEQUENCE [LARGE SCALE GENOMIC DNA]</scope>
    <source>
        <strain evidence="2">ATCC 19364 / DSM 1382 / NCIMB 9332 / VKM B-1759</strain>
    </source>
</reference>
<dbReference type="PATRIC" id="fig|1121448.10.peg.958"/>
<name>T2GA96_MEGG1</name>
<dbReference type="KEGG" id="dgg:DGI_0958"/>
<gene>
    <name evidence="1" type="ORF">DGI_0958</name>
</gene>
<proteinExistence type="predicted"/>
<reference evidence="2" key="2">
    <citation type="submission" date="2013-07" db="EMBL/GenBank/DDBJ databases">
        <authorList>
            <person name="Morais-Silva F.O."/>
            <person name="Rezende A.M."/>
            <person name="Pimentel C."/>
            <person name="Resende D.M."/>
            <person name="Santos C.I."/>
            <person name="Clemente C."/>
            <person name="de Oliveira L.M."/>
            <person name="da Silva S.M."/>
            <person name="Costa D.A."/>
            <person name="Varela-Raposo A."/>
            <person name="Horacio E.C.A."/>
            <person name="Matos M."/>
            <person name="Flores O."/>
            <person name="Ruiz J.C."/>
            <person name="Rodrigues-Pousada C."/>
        </authorList>
    </citation>
    <scope>NUCLEOTIDE SEQUENCE [LARGE SCALE GENOMIC DNA]</scope>
    <source>
        <strain evidence="2">ATCC 19364 / DSM 1382 / NCIMB 9332 / VKM B-1759</strain>
    </source>
</reference>
<accession>T2GA96</accession>
<dbReference type="HOGENOM" id="CLU_164689_2_0_7"/>
<dbReference type="EMBL" id="CP006585">
    <property type="protein sequence ID" value="AGW12842.1"/>
    <property type="molecule type" value="Genomic_DNA"/>
</dbReference>